<evidence type="ECO:0000313" key="3">
    <source>
        <dbReference type="Proteomes" id="UP000295008"/>
    </source>
</evidence>
<proteinExistence type="predicted"/>
<dbReference type="AlphaFoldDB" id="A0A4R1S5Y3"/>
<feature type="transmembrane region" description="Helical" evidence="1">
    <location>
        <begin position="12"/>
        <end position="36"/>
    </location>
</feature>
<evidence type="ECO:0000256" key="1">
    <source>
        <dbReference type="SAM" id="Phobius"/>
    </source>
</evidence>
<dbReference type="RefSeq" id="WP_132013182.1">
    <property type="nucleotide sequence ID" value="NZ_SLUN01000004.1"/>
</dbReference>
<dbReference type="Proteomes" id="UP000295008">
    <property type="component" value="Unassembled WGS sequence"/>
</dbReference>
<keyword evidence="3" id="KW-1185">Reference proteome</keyword>
<organism evidence="2 3">
    <name type="scientific">Hydrogenispora ethanolica</name>
    <dbReference type="NCBI Taxonomy" id="1082276"/>
    <lineage>
        <taxon>Bacteria</taxon>
        <taxon>Bacillati</taxon>
        <taxon>Bacillota</taxon>
        <taxon>Hydrogenispora</taxon>
    </lineage>
</organism>
<sequence length="103" mass="11722">MTIFGIDFNNFATPLAITAALVVIIGMTIYSFFNYLKKQSELARINRELTGQITKLSNDLGKTREAYERIVNALDLSQQQVIFLQQLLSSFQKCLDNTGERQK</sequence>
<accession>A0A4R1S5Y3</accession>
<comment type="caution">
    <text evidence="2">The sequence shown here is derived from an EMBL/GenBank/DDBJ whole genome shotgun (WGS) entry which is preliminary data.</text>
</comment>
<gene>
    <name evidence="2" type="ORF">EDC14_1004128</name>
</gene>
<evidence type="ECO:0000313" key="2">
    <source>
        <dbReference type="EMBL" id="TCL74190.1"/>
    </source>
</evidence>
<keyword evidence="1" id="KW-0812">Transmembrane</keyword>
<reference evidence="2 3" key="1">
    <citation type="submission" date="2019-03" db="EMBL/GenBank/DDBJ databases">
        <title>Genomic Encyclopedia of Type Strains, Phase IV (KMG-IV): sequencing the most valuable type-strain genomes for metagenomic binning, comparative biology and taxonomic classification.</title>
        <authorList>
            <person name="Goeker M."/>
        </authorList>
    </citation>
    <scope>NUCLEOTIDE SEQUENCE [LARGE SCALE GENOMIC DNA]</scope>
    <source>
        <strain evidence="2 3">LX-B</strain>
    </source>
</reference>
<protein>
    <submittedName>
        <fullName evidence="2">Uncharacterized protein</fullName>
    </submittedName>
</protein>
<dbReference type="EMBL" id="SLUN01000004">
    <property type="protein sequence ID" value="TCL74190.1"/>
    <property type="molecule type" value="Genomic_DNA"/>
</dbReference>
<keyword evidence="1" id="KW-0472">Membrane</keyword>
<keyword evidence="1" id="KW-1133">Transmembrane helix</keyword>
<name>A0A4R1S5Y3_HYDET</name>